<dbReference type="Gene3D" id="3.40.50.450">
    <property type="match status" value="1"/>
</dbReference>
<dbReference type="PANTHER" id="PTHR38440">
    <property type="entry name" value="UPF0398 PROTEIN YPSA"/>
    <property type="match status" value="1"/>
</dbReference>
<dbReference type="EMBL" id="JBEPMK010000008">
    <property type="protein sequence ID" value="MET3645259.1"/>
    <property type="molecule type" value="Genomic_DNA"/>
</dbReference>
<organism evidence="2 3">
    <name type="scientific">Streptococcus gallinaceus</name>
    <dbReference type="NCBI Taxonomy" id="165758"/>
    <lineage>
        <taxon>Bacteria</taxon>
        <taxon>Bacillati</taxon>
        <taxon>Bacillota</taxon>
        <taxon>Bacilli</taxon>
        <taxon>Lactobacillales</taxon>
        <taxon>Streptococcaceae</taxon>
        <taxon>Streptococcus</taxon>
    </lineage>
</organism>
<dbReference type="PIRSF" id="PIRSF021290">
    <property type="entry name" value="DUF1273"/>
    <property type="match status" value="1"/>
</dbReference>
<dbReference type="Pfam" id="PF06908">
    <property type="entry name" value="YpsA"/>
    <property type="match status" value="1"/>
</dbReference>
<evidence type="ECO:0000313" key="3">
    <source>
        <dbReference type="Proteomes" id="UP001549055"/>
    </source>
</evidence>
<sequence>MKTVLVSGYRHTDLGIFSDKDQRLPIIKKAIREDLIRLLEDGAEWFIFTGNLGFEYWTLEVLKELKSEGYECQLATIFCFENHGENWNEANQLKLSSFKAVDFTKFAFPHYQNPGQFRDYNRFLLENTEGAYLFYDNENETNLKYLVHDMVKKDGYTRKTLTFDRLNEVAENFEENE</sequence>
<dbReference type="SUPFAM" id="SSF102405">
    <property type="entry name" value="MCP/YpsA-like"/>
    <property type="match status" value="1"/>
</dbReference>
<comment type="similarity">
    <text evidence="1">Belongs to the UPF0398 family.</text>
</comment>
<dbReference type="PANTHER" id="PTHR38440:SF1">
    <property type="entry name" value="UPF0398 PROTEIN SPR0331"/>
    <property type="match status" value="1"/>
</dbReference>
<comment type="caution">
    <text evidence="2">The sequence shown here is derived from an EMBL/GenBank/DDBJ whole genome shotgun (WGS) entry which is preliminary data.</text>
</comment>
<reference evidence="2 3" key="1">
    <citation type="submission" date="2024-06" db="EMBL/GenBank/DDBJ databases">
        <title>Genomic Encyclopedia of Type Strains, Phase IV (KMG-IV): sequencing the most valuable type-strain genomes for metagenomic binning, comparative biology and taxonomic classification.</title>
        <authorList>
            <person name="Goeker M."/>
        </authorList>
    </citation>
    <scope>NUCLEOTIDE SEQUENCE [LARGE SCALE GENOMIC DNA]</scope>
    <source>
        <strain evidence="2 3">DSM 15349</strain>
    </source>
</reference>
<name>A0ABV2JMU8_9STRE</name>
<dbReference type="InterPro" id="IPR010697">
    <property type="entry name" value="YspA"/>
</dbReference>
<protein>
    <recommendedName>
        <fullName evidence="1">UPF0398 protein ABID27_001908</fullName>
    </recommendedName>
</protein>
<dbReference type="NCBIfam" id="NF010181">
    <property type="entry name" value="PRK13660.1"/>
    <property type="match status" value="1"/>
</dbReference>
<proteinExistence type="inferred from homology"/>
<evidence type="ECO:0000256" key="1">
    <source>
        <dbReference type="HAMAP-Rule" id="MF_01575"/>
    </source>
</evidence>
<evidence type="ECO:0000313" key="2">
    <source>
        <dbReference type="EMBL" id="MET3645259.1"/>
    </source>
</evidence>
<dbReference type="Proteomes" id="UP001549055">
    <property type="component" value="Unassembled WGS sequence"/>
</dbReference>
<dbReference type="RefSeq" id="WP_253366059.1">
    <property type="nucleotide sequence ID" value="NZ_JALJXU010000009.1"/>
</dbReference>
<gene>
    <name evidence="2" type="ORF">ABID27_001908</name>
</gene>
<accession>A0ABV2JMU8</accession>
<keyword evidence="3" id="KW-1185">Reference proteome</keyword>
<dbReference type="HAMAP" id="MF_01575">
    <property type="entry name" value="UPF0398"/>
    <property type="match status" value="1"/>
</dbReference>